<keyword evidence="2" id="KW-1185">Reference proteome</keyword>
<dbReference type="AlphaFoldDB" id="A0A5B7D3V0"/>
<organism evidence="1 2">
    <name type="scientific">Portunus trituberculatus</name>
    <name type="common">Swimming crab</name>
    <name type="synonym">Neptunus trituberculatus</name>
    <dbReference type="NCBI Taxonomy" id="210409"/>
    <lineage>
        <taxon>Eukaryota</taxon>
        <taxon>Metazoa</taxon>
        <taxon>Ecdysozoa</taxon>
        <taxon>Arthropoda</taxon>
        <taxon>Crustacea</taxon>
        <taxon>Multicrustacea</taxon>
        <taxon>Malacostraca</taxon>
        <taxon>Eumalacostraca</taxon>
        <taxon>Eucarida</taxon>
        <taxon>Decapoda</taxon>
        <taxon>Pleocyemata</taxon>
        <taxon>Brachyura</taxon>
        <taxon>Eubrachyura</taxon>
        <taxon>Portunoidea</taxon>
        <taxon>Portunidae</taxon>
        <taxon>Portuninae</taxon>
        <taxon>Portunus</taxon>
    </lineage>
</organism>
<evidence type="ECO:0000313" key="1">
    <source>
        <dbReference type="EMBL" id="MPC15975.1"/>
    </source>
</evidence>
<protein>
    <submittedName>
        <fullName evidence="1">Uncharacterized protein</fullName>
    </submittedName>
</protein>
<reference evidence="1 2" key="1">
    <citation type="submission" date="2019-05" db="EMBL/GenBank/DDBJ databases">
        <title>Another draft genome of Portunus trituberculatus and its Hox gene families provides insights of decapod evolution.</title>
        <authorList>
            <person name="Jeong J.-H."/>
            <person name="Song I."/>
            <person name="Kim S."/>
            <person name="Choi T."/>
            <person name="Kim D."/>
            <person name="Ryu S."/>
            <person name="Kim W."/>
        </authorList>
    </citation>
    <scope>NUCLEOTIDE SEQUENCE [LARGE SCALE GENOMIC DNA]</scope>
    <source>
        <tissue evidence="1">Muscle</tissue>
    </source>
</reference>
<accession>A0A5B7D3V0</accession>
<evidence type="ECO:0000313" key="2">
    <source>
        <dbReference type="Proteomes" id="UP000324222"/>
    </source>
</evidence>
<dbReference type="EMBL" id="VSRR010000468">
    <property type="protein sequence ID" value="MPC15975.1"/>
    <property type="molecule type" value="Genomic_DNA"/>
</dbReference>
<sequence length="67" mass="7114">MEIIFETNSHTSTNSAFSVLPHPIDTEHSRGAGRMHMSSSLRSLQKELDSGLDVCTGGEGVIGSPIS</sequence>
<dbReference type="Proteomes" id="UP000324222">
    <property type="component" value="Unassembled WGS sequence"/>
</dbReference>
<comment type="caution">
    <text evidence="1">The sequence shown here is derived from an EMBL/GenBank/DDBJ whole genome shotgun (WGS) entry which is preliminary data.</text>
</comment>
<proteinExistence type="predicted"/>
<name>A0A5B7D3V0_PORTR</name>
<gene>
    <name evidence="1" type="ORF">E2C01_008782</name>
</gene>